<dbReference type="STRING" id="665126.ABB55_10645"/>
<dbReference type="GO" id="GO:0009236">
    <property type="term" value="P:cobalamin biosynthetic process"/>
    <property type="evidence" value="ECO:0007669"/>
    <property type="project" value="InterPro"/>
</dbReference>
<dbReference type="AlphaFoldDB" id="A0A0P6VKW1"/>
<accession>A0A0P6VKW1</accession>
<dbReference type="PANTHER" id="PTHR37477">
    <property type="entry name" value="COBALT-PRECORRIN-5A HYDROLASE"/>
    <property type="match status" value="1"/>
</dbReference>
<dbReference type="InterPro" id="IPR002750">
    <property type="entry name" value="CobE/GbiG_C"/>
</dbReference>
<dbReference type="EMBL" id="LJYW01000001">
    <property type="protein sequence ID" value="KPL52624.1"/>
    <property type="molecule type" value="Genomic_DNA"/>
</dbReference>
<keyword evidence="3" id="KW-1185">Reference proteome</keyword>
<reference evidence="2 3" key="2">
    <citation type="submission" date="2015-10" db="EMBL/GenBank/DDBJ databases">
        <title>Draft Genome Sequence of Prosthecomicrobium hirschii ATCC 27832.</title>
        <authorList>
            <person name="Daniel J."/>
            <person name="Givan S.A."/>
            <person name="Brun Y.V."/>
            <person name="Brown P.J."/>
        </authorList>
    </citation>
    <scope>NUCLEOTIDE SEQUENCE [LARGE SCALE GENOMIC DNA]</scope>
    <source>
        <strain evidence="2 3">16</strain>
    </source>
</reference>
<evidence type="ECO:0000313" key="3">
    <source>
        <dbReference type="Proteomes" id="UP000048984"/>
    </source>
</evidence>
<protein>
    <recommendedName>
        <fullName evidence="1">CobE/GbiG C-terminal domain-containing protein</fullName>
    </recommendedName>
</protein>
<dbReference type="Pfam" id="PF01890">
    <property type="entry name" value="CbiG_C"/>
    <property type="match status" value="1"/>
</dbReference>
<feature type="domain" description="CobE/GbiG C-terminal" evidence="1">
    <location>
        <begin position="8"/>
        <end position="133"/>
    </location>
</feature>
<dbReference type="SUPFAM" id="SSF159664">
    <property type="entry name" value="CobE/GbiG C-terminal domain-like"/>
    <property type="match status" value="1"/>
</dbReference>
<name>A0A0P6VKW1_9HYPH</name>
<sequence>MNRRGARLAVGIGCRTGVAGPAAAALIERALAAARALPEAAGFAPGAAVFTAVEKRAETGLVEAASRLGLALVFLPRNALEAVSDGTVTRSERVVQLFGVPSIAETAALAGAGPGARLIVPRMASDGITCAVAVADGRAG</sequence>
<evidence type="ECO:0000259" key="1">
    <source>
        <dbReference type="Pfam" id="PF01890"/>
    </source>
</evidence>
<dbReference type="InterPro" id="IPR036518">
    <property type="entry name" value="CobE/GbiG_C_sf"/>
</dbReference>
<dbReference type="InterPro" id="IPR052553">
    <property type="entry name" value="CbiG_hydrolase"/>
</dbReference>
<dbReference type="Proteomes" id="UP000048984">
    <property type="component" value="Unassembled WGS sequence"/>
</dbReference>
<proteinExistence type="predicted"/>
<reference evidence="2 3" key="1">
    <citation type="submission" date="2015-09" db="EMBL/GenBank/DDBJ databases">
        <authorList>
            <person name="Jackson K.R."/>
            <person name="Lunt B.L."/>
            <person name="Fisher J.N.B."/>
            <person name="Gardner A.V."/>
            <person name="Bailey M.E."/>
            <person name="Deus L.M."/>
            <person name="Earl A.S."/>
            <person name="Gibby P.D."/>
            <person name="Hartmann K.A."/>
            <person name="Liu J.E."/>
            <person name="Manci A.M."/>
            <person name="Nielsen D.A."/>
            <person name="Solomon M.B."/>
            <person name="Breakwell D.P."/>
            <person name="Burnett S.H."/>
            <person name="Grose J.H."/>
        </authorList>
    </citation>
    <scope>NUCLEOTIDE SEQUENCE [LARGE SCALE GENOMIC DNA]</scope>
    <source>
        <strain evidence="2 3">16</strain>
    </source>
</reference>
<comment type="caution">
    <text evidence="2">The sequence shown here is derived from an EMBL/GenBank/DDBJ whole genome shotgun (WGS) entry which is preliminary data.</text>
</comment>
<dbReference type="RefSeq" id="WP_054358787.1">
    <property type="nucleotide sequence ID" value="NZ_LJYW01000001.1"/>
</dbReference>
<gene>
    <name evidence="2" type="ORF">ABB55_10645</name>
</gene>
<evidence type="ECO:0000313" key="2">
    <source>
        <dbReference type="EMBL" id="KPL52624.1"/>
    </source>
</evidence>
<dbReference type="Gene3D" id="3.30.420.180">
    <property type="entry name" value="CobE/GbiG C-terminal domain"/>
    <property type="match status" value="1"/>
</dbReference>
<dbReference type="PANTHER" id="PTHR37477:SF1">
    <property type="entry name" value="COBALT-PRECORRIN-5A HYDROLASE"/>
    <property type="match status" value="1"/>
</dbReference>
<organism evidence="2 3">
    <name type="scientific">Prosthecodimorpha hirschii</name>
    <dbReference type="NCBI Taxonomy" id="665126"/>
    <lineage>
        <taxon>Bacteria</taxon>
        <taxon>Pseudomonadati</taxon>
        <taxon>Pseudomonadota</taxon>
        <taxon>Alphaproteobacteria</taxon>
        <taxon>Hyphomicrobiales</taxon>
        <taxon>Ancalomicrobiaceae</taxon>
        <taxon>Prosthecodimorpha</taxon>
    </lineage>
</organism>